<sequence>MKNIYVLLLSSACAFVPAAAFAVGGTCAAPDTTTLVGPTPTASGTTCGNGNQVDAFCGGAQVVSNQPQVIYQITLSAPGTGGRATSIAFTGATANTATWHPTMYLYSGTCLNGGGCVQTGVVGAGGANITTVAAGTYFLAVGGSQIDATDAAGGAAACGAFQIGANGTLPVALQSFSVQ</sequence>
<dbReference type="AlphaFoldDB" id="A0A411HLT0"/>
<evidence type="ECO:0008006" key="4">
    <source>
        <dbReference type="Google" id="ProtNLM"/>
    </source>
</evidence>
<protein>
    <recommendedName>
        <fullName evidence="4">Secreted protein</fullName>
    </recommendedName>
</protein>
<dbReference type="RefSeq" id="WP_129834294.1">
    <property type="nucleotide sequence ID" value="NZ_CP035704.1"/>
</dbReference>
<proteinExistence type="predicted"/>
<feature type="chain" id="PRO_5018979211" description="Secreted protein" evidence="1">
    <location>
        <begin position="23"/>
        <end position="179"/>
    </location>
</feature>
<name>A0A411HLT0_9GAMM</name>
<evidence type="ECO:0000313" key="2">
    <source>
        <dbReference type="EMBL" id="QBB71364.1"/>
    </source>
</evidence>
<gene>
    <name evidence="2" type="ORF">ELE36_13935</name>
</gene>
<keyword evidence="1" id="KW-0732">Signal</keyword>
<dbReference type="KEGG" id="xbc:ELE36_13935"/>
<dbReference type="EMBL" id="CP035704">
    <property type="protein sequence ID" value="QBB71364.1"/>
    <property type="molecule type" value="Genomic_DNA"/>
</dbReference>
<keyword evidence="3" id="KW-1185">Reference proteome</keyword>
<evidence type="ECO:0000313" key="3">
    <source>
        <dbReference type="Proteomes" id="UP000291562"/>
    </source>
</evidence>
<feature type="signal peptide" evidence="1">
    <location>
        <begin position="1"/>
        <end position="22"/>
    </location>
</feature>
<organism evidence="2 3">
    <name type="scientific">Pseudolysobacter antarcticus</name>
    <dbReference type="NCBI Taxonomy" id="2511995"/>
    <lineage>
        <taxon>Bacteria</taxon>
        <taxon>Pseudomonadati</taxon>
        <taxon>Pseudomonadota</taxon>
        <taxon>Gammaproteobacteria</taxon>
        <taxon>Lysobacterales</taxon>
        <taxon>Rhodanobacteraceae</taxon>
        <taxon>Pseudolysobacter</taxon>
    </lineage>
</organism>
<reference evidence="2 3" key="1">
    <citation type="submission" date="2019-01" db="EMBL/GenBank/DDBJ databases">
        <title>Pseudolysobacter antarctica gen. nov., sp. nov., isolated from Fildes Peninsula, Antarctica.</title>
        <authorList>
            <person name="Wei Z."/>
            <person name="Peng F."/>
        </authorList>
    </citation>
    <scope>NUCLEOTIDE SEQUENCE [LARGE SCALE GENOMIC DNA]</scope>
    <source>
        <strain evidence="2 3">AQ6-296</strain>
    </source>
</reference>
<evidence type="ECO:0000256" key="1">
    <source>
        <dbReference type="SAM" id="SignalP"/>
    </source>
</evidence>
<accession>A0A411HLT0</accession>
<dbReference type="Proteomes" id="UP000291562">
    <property type="component" value="Chromosome"/>
</dbReference>